<keyword evidence="2" id="KW-1185">Reference proteome</keyword>
<evidence type="ECO:0000313" key="1">
    <source>
        <dbReference type="EMBL" id="MDA0181586.1"/>
    </source>
</evidence>
<evidence type="ECO:0000313" key="2">
    <source>
        <dbReference type="Proteomes" id="UP001147653"/>
    </source>
</evidence>
<dbReference type="Proteomes" id="UP001147653">
    <property type="component" value="Unassembled WGS sequence"/>
</dbReference>
<dbReference type="AlphaFoldDB" id="A0A9X3NCS2"/>
<accession>A0A9X3NCS2</accession>
<dbReference type="RefSeq" id="WP_270025926.1">
    <property type="nucleotide sequence ID" value="NZ_JAPDDP010000023.1"/>
</dbReference>
<reference evidence="1" key="1">
    <citation type="submission" date="2022-10" db="EMBL/GenBank/DDBJ databases">
        <title>The WGS of Solirubrobacter phytolaccae KCTC 29190.</title>
        <authorList>
            <person name="Jiang Z."/>
        </authorList>
    </citation>
    <scope>NUCLEOTIDE SEQUENCE</scope>
    <source>
        <strain evidence="1">KCTC 29190</strain>
    </source>
</reference>
<name>A0A9X3NCS2_9ACTN</name>
<comment type="caution">
    <text evidence="1">The sequence shown here is derived from an EMBL/GenBank/DDBJ whole genome shotgun (WGS) entry which is preliminary data.</text>
</comment>
<proteinExistence type="predicted"/>
<dbReference type="EMBL" id="JAPDDP010000023">
    <property type="protein sequence ID" value="MDA0181586.1"/>
    <property type="molecule type" value="Genomic_DNA"/>
</dbReference>
<gene>
    <name evidence="1" type="ORF">OJ997_14875</name>
</gene>
<protein>
    <submittedName>
        <fullName evidence="1">Uncharacterized protein</fullName>
    </submittedName>
</protein>
<sequence length="78" mass="8686">MQSLREALDAALSSSTPAWILFVAAYPRAGRWGRGHAHSSTRRVLRDVGFAWAFGFAVRQWLVPWAKAQQAALEETDS</sequence>
<organism evidence="1 2">
    <name type="scientific">Solirubrobacter phytolaccae</name>
    <dbReference type="NCBI Taxonomy" id="1404360"/>
    <lineage>
        <taxon>Bacteria</taxon>
        <taxon>Bacillati</taxon>
        <taxon>Actinomycetota</taxon>
        <taxon>Thermoleophilia</taxon>
        <taxon>Solirubrobacterales</taxon>
        <taxon>Solirubrobacteraceae</taxon>
        <taxon>Solirubrobacter</taxon>
    </lineage>
</organism>